<dbReference type="EC" id="4.2.1.136" evidence="19"/>
<comment type="catalytic activity">
    <reaction evidence="2 18 19">
        <text>(6R)-NADPHX = (6S)-NADPHX</text>
        <dbReference type="Rhea" id="RHEA:32227"/>
        <dbReference type="ChEBI" id="CHEBI:64076"/>
        <dbReference type="ChEBI" id="CHEBI:64077"/>
        <dbReference type="EC" id="5.1.99.6"/>
    </reaction>
</comment>
<dbReference type="GO" id="GO:0046496">
    <property type="term" value="P:nicotinamide nucleotide metabolic process"/>
    <property type="evidence" value="ECO:0007669"/>
    <property type="project" value="UniProtKB-UniRule"/>
</dbReference>
<evidence type="ECO:0000256" key="3">
    <source>
        <dbReference type="ARBA" id="ARBA00006001"/>
    </source>
</evidence>
<feature type="domain" description="YjeF N-terminal" evidence="21">
    <location>
        <begin position="10"/>
        <end position="207"/>
    </location>
</feature>
<dbReference type="NCBIfam" id="TIGR00197">
    <property type="entry name" value="yjeF_nterm"/>
    <property type="match status" value="1"/>
</dbReference>
<keyword evidence="10 17" id="KW-0520">NAD</keyword>
<comment type="cofactor">
    <cofactor evidence="17">
        <name>Mg(2+)</name>
        <dbReference type="ChEBI" id="CHEBI:18420"/>
    </cofactor>
</comment>
<dbReference type="SUPFAM" id="SSF64153">
    <property type="entry name" value="YjeF N-terminal domain-like"/>
    <property type="match status" value="1"/>
</dbReference>
<evidence type="ECO:0000313" key="22">
    <source>
        <dbReference type="EMBL" id="GGE44001.1"/>
    </source>
</evidence>
<feature type="binding site" evidence="18">
    <location>
        <begin position="121"/>
        <end position="127"/>
    </location>
    <ligand>
        <name>(6S)-NADPHX</name>
        <dbReference type="ChEBI" id="CHEBI:64076"/>
    </ligand>
</feature>
<dbReference type="GO" id="GO:0052855">
    <property type="term" value="F:ADP-dependent NAD(P)H-hydrate dehydratase activity"/>
    <property type="evidence" value="ECO:0007669"/>
    <property type="project" value="UniProtKB-UniRule"/>
</dbReference>
<evidence type="ECO:0000256" key="17">
    <source>
        <dbReference type="HAMAP-Rule" id="MF_01965"/>
    </source>
</evidence>
<evidence type="ECO:0000256" key="12">
    <source>
        <dbReference type="ARBA" id="ARBA00023239"/>
    </source>
</evidence>
<dbReference type="PROSITE" id="PS51385">
    <property type="entry name" value="YJEF_N"/>
    <property type="match status" value="1"/>
</dbReference>
<reference evidence="22" key="1">
    <citation type="journal article" date="2014" name="Int. J. Syst. Evol. Microbiol.">
        <title>Complete genome sequence of Corynebacterium casei LMG S-19264T (=DSM 44701T), isolated from a smear-ripened cheese.</title>
        <authorList>
            <consortium name="US DOE Joint Genome Institute (JGI-PGF)"/>
            <person name="Walter F."/>
            <person name="Albersmeier A."/>
            <person name="Kalinowski J."/>
            <person name="Ruckert C."/>
        </authorList>
    </citation>
    <scope>NUCLEOTIDE SEQUENCE</scope>
    <source>
        <strain evidence="22">CCM 7684</strain>
    </source>
</reference>
<dbReference type="PANTHER" id="PTHR12592:SF0">
    <property type="entry name" value="ATP-DEPENDENT (S)-NAD(P)H-HYDRATE DEHYDRATASE"/>
    <property type="match status" value="1"/>
</dbReference>
<dbReference type="EMBL" id="BMCP01000002">
    <property type="protein sequence ID" value="GGE44001.1"/>
    <property type="molecule type" value="Genomic_DNA"/>
</dbReference>
<dbReference type="PANTHER" id="PTHR12592">
    <property type="entry name" value="ATP-DEPENDENT (S)-NAD(P)H-HYDRATE DEHYDRATASE FAMILY MEMBER"/>
    <property type="match status" value="1"/>
</dbReference>
<feature type="binding site" evidence="17">
    <location>
        <position position="252"/>
    </location>
    <ligand>
        <name>(6S)-NADPHX</name>
        <dbReference type="ChEBI" id="CHEBI:64076"/>
    </ligand>
</feature>
<evidence type="ECO:0000256" key="16">
    <source>
        <dbReference type="ARBA" id="ARBA00049209"/>
    </source>
</evidence>
<dbReference type="PROSITE" id="PS51383">
    <property type="entry name" value="YJEF_C_3"/>
    <property type="match status" value="1"/>
</dbReference>
<dbReference type="GO" id="GO:0052856">
    <property type="term" value="F:NAD(P)HX epimerase activity"/>
    <property type="evidence" value="ECO:0007669"/>
    <property type="project" value="UniProtKB-UniRule"/>
</dbReference>
<reference evidence="22" key="2">
    <citation type="submission" date="2020-09" db="EMBL/GenBank/DDBJ databases">
        <authorList>
            <person name="Sun Q."/>
            <person name="Sedlacek I."/>
        </authorList>
    </citation>
    <scope>NUCLEOTIDE SEQUENCE</scope>
    <source>
        <strain evidence="22">CCM 7684</strain>
    </source>
</reference>
<evidence type="ECO:0000256" key="1">
    <source>
        <dbReference type="ARBA" id="ARBA00000013"/>
    </source>
</evidence>
<comment type="caution">
    <text evidence="18">Lacks conserved residue(s) required for the propagation of feature annotation.</text>
</comment>
<dbReference type="InterPro" id="IPR029056">
    <property type="entry name" value="Ribokinase-like"/>
</dbReference>
<dbReference type="InterPro" id="IPR004443">
    <property type="entry name" value="YjeF_N_dom"/>
</dbReference>
<keyword evidence="9 18" id="KW-0630">Potassium</keyword>
<dbReference type="NCBIfam" id="TIGR00196">
    <property type="entry name" value="yjeF_cterm"/>
    <property type="match status" value="1"/>
</dbReference>
<evidence type="ECO:0000256" key="8">
    <source>
        <dbReference type="ARBA" id="ARBA00022857"/>
    </source>
</evidence>
<keyword evidence="23" id="KW-1185">Reference proteome</keyword>
<comment type="cofactor">
    <cofactor evidence="18 19">
        <name>K(+)</name>
        <dbReference type="ChEBI" id="CHEBI:29103"/>
    </cofactor>
    <text evidence="18 19">Binds 1 potassium ion per subunit.</text>
</comment>
<evidence type="ECO:0000256" key="2">
    <source>
        <dbReference type="ARBA" id="ARBA00000909"/>
    </source>
</evidence>
<feature type="binding site" evidence="18">
    <location>
        <position position="153"/>
    </location>
    <ligand>
        <name>K(+)</name>
        <dbReference type="ChEBI" id="CHEBI:29103"/>
    </ligand>
</feature>
<feature type="binding site" evidence="17">
    <location>
        <position position="434"/>
    </location>
    <ligand>
        <name>AMP</name>
        <dbReference type="ChEBI" id="CHEBI:456215"/>
    </ligand>
</feature>
<organism evidence="22 23">
    <name type="scientific">Agaricicola taiwanensis</name>
    <dbReference type="NCBI Taxonomy" id="591372"/>
    <lineage>
        <taxon>Bacteria</taxon>
        <taxon>Pseudomonadati</taxon>
        <taxon>Pseudomonadota</taxon>
        <taxon>Alphaproteobacteria</taxon>
        <taxon>Rhodobacterales</taxon>
        <taxon>Paracoccaceae</taxon>
        <taxon>Agaricicola</taxon>
    </lineage>
</organism>
<comment type="caution">
    <text evidence="22">The sequence shown here is derived from an EMBL/GenBank/DDBJ whole genome shotgun (WGS) entry which is preliminary data.</text>
</comment>
<comment type="subunit">
    <text evidence="17">Homotetramer.</text>
</comment>
<comment type="catalytic activity">
    <reaction evidence="1 18 19">
        <text>(6R)-NADHX = (6S)-NADHX</text>
        <dbReference type="Rhea" id="RHEA:32215"/>
        <dbReference type="ChEBI" id="CHEBI:64074"/>
        <dbReference type="ChEBI" id="CHEBI:64075"/>
        <dbReference type="EC" id="5.1.99.6"/>
    </reaction>
</comment>
<dbReference type="GO" id="GO:0046872">
    <property type="term" value="F:metal ion binding"/>
    <property type="evidence" value="ECO:0007669"/>
    <property type="project" value="UniProtKB-UniRule"/>
</dbReference>
<comment type="similarity">
    <text evidence="4 19">In the C-terminal section; belongs to the NnrD/CARKD family.</text>
</comment>
<dbReference type="Gene3D" id="3.40.1190.20">
    <property type="match status" value="1"/>
</dbReference>
<feature type="binding site" evidence="17">
    <location>
        <position position="435"/>
    </location>
    <ligand>
        <name>(6S)-NADPHX</name>
        <dbReference type="ChEBI" id="CHEBI:64076"/>
    </ligand>
</feature>
<dbReference type="SUPFAM" id="SSF53613">
    <property type="entry name" value="Ribokinase-like"/>
    <property type="match status" value="1"/>
</dbReference>
<dbReference type="InterPro" id="IPR017953">
    <property type="entry name" value="Carbohydrate_kinase_pred_CS"/>
</dbReference>
<dbReference type="InterPro" id="IPR036652">
    <property type="entry name" value="YjeF_N_dom_sf"/>
</dbReference>
<evidence type="ECO:0000256" key="5">
    <source>
        <dbReference type="ARBA" id="ARBA00022723"/>
    </source>
</evidence>
<feature type="binding site" evidence="18">
    <location>
        <begin position="57"/>
        <end position="61"/>
    </location>
    <ligand>
        <name>(6S)-NADPHX</name>
        <dbReference type="ChEBI" id="CHEBI:64076"/>
    </ligand>
</feature>
<evidence type="ECO:0000256" key="18">
    <source>
        <dbReference type="HAMAP-Rule" id="MF_01966"/>
    </source>
</evidence>
<evidence type="ECO:0000256" key="4">
    <source>
        <dbReference type="ARBA" id="ARBA00009524"/>
    </source>
</evidence>
<protein>
    <recommendedName>
        <fullName evidence="19">Bifunctional NAD(P)H-hydrate repair enzyme</fullName>
    </recommendedName>
    <alternativeName>
        <fullName evidence="19">Nicotinamide nucleotide repair protein</fullName>
    </alternativeName>
    <domain>
        <recommendedName>
            <fullName evidence="19">ADP-dependent (S)-NAD(P)H-hydrate dehydratase</fullName>
            <ecNumber evidence="19">4.2.1.136</ecNumber>
        </recommendedName>
        <alternativeName>
            <fullName evidence="19">ADP-dependent NAD(P)HX dehydratase</fullName>
        </alternativeName>
    </domain>
    <domain>
        <recommendedName>
            <fullName evidence="19">NAD(P)H-hydrate epimerase</fullName>
            <ecNumber evidence="19">5.1.99.6</ecNumber>
        </recommendedName>
    </domain>
</protein>
<comment type="similarity">
    <text evidence="3 19">In the N-terminal section; belongs to the NnrE/AIBP family.</text>
</comment>
<comment type="function">
    <text evidence="18">Catalyzes the epimerization of the S- and R-forms of NAD(P)HX, a damaged form of NAD(P)H that is a result of enzymatic or heat-dependent hydration. This is a prerequisite for the S-specific NAD(P)H-hydrate dehydratase to allow the repair of both epimers of NAD(P)HX.</text>
</comment>
<dbReference type="AlphaFoldDB" id="A0A8J2YHX4"/>
<comment type="catalytic activity">
    <reaction evidence="15 17 19">
        <text>(6S)-NADHX + ADP = AMP + phosphate + NADH + H(+)</text>
        <dbReference type="Rhea" id="RHEA:32223"/>
        <dbReference type="ChEBI" id="CHEBI:15378"/>
        <dbReference type="ChEBI" id="CHEBI:43474"/>
        <dbReference type="ChEBI" id="CHEBI:57945"/>
        <dbReference type="ChEBI" id="CHEBI:64074"/>
        <dbReference type="ChEBI" id="CHEBI:456215"/>
        <dbReference type="ChEBI" id="CHEBI:456216"/>
        <dbReference type="EC" id="4.2.1.136"/>
    </reaction>
</comment>
<proteinExistence type="inferred from homology"/>
<evidence type="ECO:0000256" key="9">
    <source>
        <dbReference type="ARBA" id="ARBA00022958"/>
    </source>
</evidence>
<evidence type="ECO:0000313" key="23">
    <source>
        <dbReference type="Proteomes" id="UP000602745"/>
    </source>
</evidence>
<evidence type="ECO:0000256" key="13">
    <source>
        <dbReference type="ARBA" id="ARBA00023268"/>
    </source>
</evidence>
<evidence type="ECO:0000259" key="20">
    <source>
        <dbReference type="PROSITE" id="PS51383"/>
    </source>
</evidence>
<evidence type="ECO:0000256" key="11">
    <source>
        <dbReference type="ARBA" id="ARBA00023235"/>
    </source>
</evidence>
<comment type="function">
    <text evidence="17">Catalyzes the dehydration of the S-form of NAD(P)HX at the expense of ADP, which is converted to AMP. Together with NAD(P)HX epimerase, which catalyzes the epimerization of the S- and R-forms, the enzyme allows the repair of both epimers of NAD(P)HX, a damaged form of NAD(P)H that is a result of enzymatic or heat-dependent hydration.</text>
</comment>
<evidence type="ECO:0000256" key="15">
    <source>
        <dbReference type="ARBA" id="ARBA00048238"/>
    </source>
</evidence>
<feature type="domain" description="YjeF C-terminal" evidence="20">
    <location>
        <begin position="217"/>
        <end position="489"/>
    </location>
</feature>
<dbReference type="GO" id="GO:0005524">
    <property type="term" value="F:ATP binding"/>
    <property type="evidence" value="ECO:0007669"/>
    <property type="project" value="UniProtKB-UniRule"/>
</dbReference>
<evidence type="ECO:0000256" key="10">
    <source>
        <dbReference type="ARBA" id="ARBA00023027"/>
    </source>
</evidence>
<dbReference type="PROSITE" id="PS01050">
    <property type="entry name" value="YJEF_C_2"/>
    <property type="match status" value="1"/>
</dbReference>
<keyword evidence="6 17" id="KW-0547">Nucleotide-binding</keyword>
<evidence type="ECO:0000256" key="14">
    <source>
        <dbReference type="ARBA" id="ARBA00025153"/>
    </source>
</evidence>
<dbReference type="Proteomes" id="UP000602745">
    <property type="component" value="Unassembled WGS sequence"/>
</dbReference>
<dbReference type="RefSeq" id="WP_188409721.1">
    <property type="nucleotide sequence ID" value="NZ_BMCP01000002.1"/>
</dbReference>
<keyword evidence="5 18" id="KW-0479">Metal-binding</keyword>
<dbReference type="InterPro" id="IPR000631">
    <property type="entry name" value="CARKD"/>
</dbReference>
<feature type="binding site" evidence="17">
    <location>
        <begin position="405"/>
        <end position="409"/>
    </location>
    <ligand>
        <name>AMP</name>
        <dbReference type="ChEBI" id="CHEBI:456215"/>
    </ligand>
</feature>
<dbReference type="HAMAP" id="MF_01965">
    <property type="entry name" value="NADHX_dehydratase"/>
    <property type="match status" value="1"/>
</dbReference>
<dbReference type="PIRSF" id="PIRSF017184">
    <property type="entry name" value="Nnr"/>
    <property type="match status" value="1"/>
</dbReference>
<comment type="similarity">
    <text evidence="18">Belongs to the NnrE/AIBP family.</text>
</comment>
<dbReference type="CDD" id="cd01171">
    <property type="entry name" value="YXKO-related"/>
    <property type="match status" value="1"/>
</dbReference>
<feature type="binding site" evidence="18">
    <location>
        <position position="150"/>
    </location>
    <ligand>
        <name>(6S)-NADPHX</name>
        <dbReference type="ChEBI" id="CHEBI:64076"/>
    </ligand>
</feature>
<keyword evidence="12 17" id="KW-0456">Lyase</keyword>
<keyword evidence="7 17" id="KW-0067">ATP-binding</keyword>
<dbReference type="Pfam" id="PF03853">
    <property type="entry name" value="YjeF_N"/>
    <property type="match status" value="1"/>
</dbReference>
<dbReference type="Pfam" id="PF01256">
    <property type="entry name" value="Carb_kinase"/>
    <property type="match status" value="1"/>
</dbReference>
<dbReference type="EC" id="5.1.99.6" evidence="19"/>
<keyword evidence="11 18" id="KW-0413">Isomerase</keyword>
<comment type="similarity">
    <text evidence="17">Belongs to the NnrD/CARKD family.</text>
</comment>
<evidence type="ECO:0000256" key="7">
    <source>
        <dbReference type="ARBA" id="ARBA00022840"/>
    </source>
</evidence>
<dbReference type="Gene3D" id="3.40.50.10260">
    <property type="entry name" value="YjeF N-terminal domain"/>
    <property type="match status" value="1"/>
</dbReference>
<name>A0A8J2YHX4_9RHOB</name>
<comment type="function">
    <text evidence="14 19">Bifunctional enzyme that catalyzes the epimerization of the S- and R-forms of NAD(P)HX and the dehydration of the S-form of NAD(P)HX at the expense of ADP, which is converted to AMP. This allows the repair of both epimers of NAD(P)HX, a damaged form of NAD(P)H that is a result of enzymatic or heat-dependent hydration.</text>
</comment>
<comment type="catalytic activity">
    <reaction evidence="16 17 19">
        <text>(6S)-NADPHX + ADP = AMP + phosphate + NADPH + H(+)</text>
        <dbReference type="Rhea" id="RHEA:32235"/>
        <dbReference type="ChEBI" id="CHEBI:15378"/>
        <dbReference type="ChEBI" id="CHEBI:43474"/>
        <dbReference type="ChEBI" id="CHEBI:57783"/>
        <dbReference type="ChEBI" id="CHEBI:64076"/>
        <dbReference type="ChEBI" id="CHEBI:456215"/>
        <dbReference type="ChEBI" id="CHEBI:456216"/>
        <dbReference type="EC" id="4.2.1.136"/>
    </reaction>
</comment>
<accession>A0A8J2YHX4</accession>
<evidence type="ECO:0000256" key="6">
    <source>
        <dbReference type="ARBA" id="ARBA00022741"/>
    </source>
</evidence>
<evidence type="ECO:0000259" key="21">
    <source>
        <dbReference type="PROSITE" id="PS51385"/>
    </source>
</evidence>
<feature type="binding site" evidence="18">
    <location>
        <position position="117"/>
    </location>
    <ligand>
        <name>K(+)</name>
        <dbReference type="ChEBI" id="CHEBI:29103"/>
    </ligand>
</feature>
<feature type="binding site" evidence="17">
    <location>
        <position position="369"/>
    </location>
    <ligand>
        <name>(6S)-NADPHX</name>
        <dbReference type="ChEBI" id="CHEBI:64076"/>
    </ligand>
</feature>
<feature type="binding site" evidence="17">
    <location>
        <position position="315"/>
    </location>
    <ligand>
        <name>(6S)-NADPHX</name>
        <dbReference type="ChEBI" id="CHEBI:64076"/>
    </ligand>
</feature>
<gene>
    <name evidence="17" type="primary">nnrD</name>
    <name evidence="18" type="synonym">nnrE</name>
    <name evidence="22" type="ORF">GCM10007276_21420</name>
</gene>
<sequence length="502" mass="51811">MIELLTPTEMQRVDRLAIADGSPGIALMERAGAQVAEAILRHFAGARDVLVLCGSGNNGGDGFIAARHLAEAGMHVRVMSAVAREALAGDAALAAQAWSAPLERLSTDHGRPDLIVDALLGAGLRRDVAGPLAAVIDAVNTSGSPVVAVDLPSGIDGATGAIRGCAIQARQTVTFVRCKPGHFLLPGRELCGERLLFDIGISDATVDEIGAGTFANRPTLWQAHWPAIAHDRHKYDRGHVGVVTGGATATGAARLAIRGAFRTGAGLVTALAPAEAAFVLAPALEGPMLRIADTADDLQKLVAERKISAVVIGPGTGVGEGTRKNVLGILATDAAVVLDADALTSFEGEASLLLAALRQRPRPTVLTPHAGEFHRLFRGLLPDAGSKLDLCRHAARQANAVVLFKGADSVVAAPDGRASIADNAPPWLATAGAGDVLTGIIAGLLAQGMPAFEAASAAVWIHGKAAADFGPGLIAEDLPDQLPSILRSFVRPWRDDDPLRVD</sequence>
<dbReference type="InterPro" id="IPR030677">
    <property type="entry name" value="Nnr"/>
</dbReference>
<dbReference type="HAMAP" id="MF_01966">
    <property type="entry name" value="NADHX_epimerase"/>
    <property type="match status" value="1"/>
</dbReference>
<keyword evidence="8 17" id="KW-0521">NADP</keyword>
<keyword evidence="13" id="KW-0511">Multifunctional enzyme</keyword>
<dbReference type="GO" id="GO:0110051">
    <property type="term" value="P:metabolite repair"/>
    <property type="evidence" value="ECO:0007669"/>
    <property type="project" value="TreeGrafter"/>
</dbReference>
<evidence type="ECO:0000256" key="19">
    <source>
        <dbReference type="PIRNR" id="PIRNR017184"/>
    </source>
</evidence>
<feature type="binding site" evidence="18">
    <location>
        <position position="58"/>
    </location>
    <ligand>
        <name>K(+)</name>
        <dbReference type="ChEBI" id="CHEBI:29103"/>
    </ligand>
</feature>